<dbReference type="AlphaFoldDB" id="A0A1F5KTJ8"/>
<evidence type="ECO:0008006" key="9">
    <source>
        <dbReference type="Google" id="ProtNLM"/>
    </source>
</evidence>
<dbReference type="GO" id="GO:0016020">
    <property type="term" value="C:membrane"/>
    <property type="evidence" value="ECO:0007669"/>
    <property type="project" value="UniProtKB-SubCell"/>
</dbReference>
<keyword evidence="3 6" id="KW-0812">Transmembrane</keyword>
<evidence type="ECO:0000313" key="7">
    <source>
        <dbReference type="EMBL" id="OGE44258.1"/>
    </source>
</evidence>
<dbReference type="Proteomes" id="UP000178565">
    <property type="component" value="Unassembled WGS sequence"/>
</dbReference>
<evidence type="ECO:0000256" key="1">
    <source>
        <dbReference type="ARBA" id="ARBA00004167"/>
    </source>
</evidence>
<comment type="subcellular location">
    <subcellularLocation>
        <location evidence="1">Membrane</location>
        <topology evidence="1">Single-pass membrane protein</topology>
    </subcellularLocation>
</comment>
<dbReference type="Pfam" id="PF07963">
    <property type="entry name" value="N_methyl"/>
    <property type="match status" value="1"/>
</dbReference>
<keyword evidence="4 6" id="KW-1133">Transmembrane helix</keyword>
<dbReference type="InterPro" id="IPR000983">
    <property type="entry name" value="Bac_GSPG_pilin"/>
</dbReference>
<evidence type="ECO:0000256" key="6">
    <source>
        <dbReference type="SAM" id="Phobius"/>
    </source>
</evidence>
<evidence type="ECO:0000256" key="2">
    <source>
        <dbReference type="ARBA" id="ARBA00022481"/>
    </source>
</evidence>
<dbReference type="Gene3D" id="3.30.700.10">
    <property type="entry name" value="Glycoprotein, Type 4 Pilin"/>
    <property type="match status" value="1"/>
</dbReference>
<evidence type="ECO:0000256" key="3">
    <source>
        <dbReference type="ARBA" id="ARBA00022692"/>
    </source>
</evidence>
<dbReference type="EMBL" id="MFDM01000005">
    <property type="protein sequence ID" value="OGE44258.1"/>
    <property type="molecule type" value="Genomic_DNA"/>
</dbReference>
<evidence type="ECO:0000313" key="8">
    <source>
        <dbReference type="Proteomes" id="UP000178565"/>
    </source>
</evidence>
<organism evidence="7 8">
    <name type="scientific">Candidatus Daviesbacteria bacterium RIFCSPLOWO2_01_FULL_39_12</name>
    <dbReference type="NCBI Taxonomy" id="1797785"/>
    <lineage>
        <taxon>Bacteria</taxon>
        <taxon>Candidatus Daviesiibacteriota</taxon>
    </lineage>
</organism>
<sequence length="187" mass="20126">MKSARGYTLVELLVVISIIAILSAVGLTIYTGSLKKGRITKRIEDLGAIKTALELYYARNNSYPSTSGAWRSECAAWGSYALDQVIPGLVPNYTVDLPSDPSMNKANNSACYIYRSDGVDYKLLDHDVGEMRANSSADYKAQRNLIDPARDGGSLGCTVDGPLTGIWSWAVYSSCASSPSCSGSCTW</sequence>
<feature type="transmembrane region" description="Helical" evidence="6">
    <location>
        <begin position="12"/>
        <end position="32"/>
    </location>
</feature>
<dbReference type="PANTHER" id="PTHR30093:SF44">
    <property type="entry name" value="TYPE II SECRETION SYSTEM CORE PROTEIN G"/>
    <property type="match status" value="1"/>
</dbReference>
<proteinExistence type="predicted"/>
<dbReference type="GO" id="GO:0015628">
    <property type="term" value="P:protein secretion by the type II secretion system"/>
    <property type="evidence" value="ECO:0007669"/>
    <property type="project" value="InterPro"/>
</dbReference>
<dbReference type="NCBIfam" id="TIGR02532">
    <property type="entry name" value="IV_pilin_GFxxxE"/>
    <property type="match status" value="1"/>
</dbReference>
<accession>A0A1F5KTJ8</accession>
<dbReference type="PRINTS" id="PR00813">
    <property type="entry name" value="BCTERIALGSPG"/>
</dbReference>
<dbReference type="STRING" id="1797785.A3B45_01750"/>
<dbReference type="GO" id="GO:0015627">
    <property type="term" value="C:type II protein secretion system complex"/>
    <property type="evidence" value="ECO:0007669"/>
    <property type="project" value="InterPro"/>
</dbReference>
<dbReference type="InterPro" id="IPR012902">
    <property type="entry name" value="N_methyl_site"/>
</dbReference>
<dbReference type="InterPro" id="IPR045584">
    <property type="entry name" value="Pilin-like"/>
</dbReference>
<keyword evidence="2" id="KW-0488">Methylation</keyword>
<dbReference type="PROSITE" id="PS00409">
    <property type="entry name" value="PROKAR_NTER_METHYL"/>
    <property type="match status" value="1"/>
</dbReference>
<evidence type="ECO:0000256" key="4">
    <source>
        <dbReference type="ARBA" id="ARBA00022989"/>
    </source>
</evidence>
<name>A0A1F5KTJ8_9BACT</name>
<comment type="caution">
    <text evidence="7">The sequence shown here is derived from an EMBL/GenBank/DDBJ whole genome shotgun (WGS) entry which is preliminary data.</text>
</comment>
<dbReference type="SUPFAM" id="SSF54523">
    <property type="entry name" value="Pili subunits"/>
    <property type="match status" value="1"/>
</dbReference>
<dbReference type="PANTHER" id="PTHR30093">
    <property type="entry name" value="GENERAL SECRETION PATHWAY PROTEIN G"/>
    <property type="match status" value="1"/>
</dbReference>
<evidence type="ECO:0000256" key="5">
    <source>
        <dbReference type="ARBA" id="ARBA00023136"/>
    </source>
</evidence>
<gene>
    <name evidence="7" type="ORF">A3B45_01750</name>
</gene>
<protein>
    <recommendedName>
        <fullName evidence="9">Type II secretion system protein GspG C-terminal domain-containing protein</fullName>
    </recommendedName>
</protein>
<keyword evidence="5 6" id="KW-0472">Membrane</keyword>
<reference evidence="7 8" key="1">
    <citation type="journal article" date="2016" name="Nat. Commun.">
        <title>Thousands of microbial genomes shed light on interconnected biogeochemical processes in an aquifer system.</title>
        <authorList>
            <person name="Anantharaman K."/>
            <person name="Brown C.T."/>
            <person name="Hug L.A."/>
            <person name="Sharon I."/>
            <person name="Castelle C.J."/>
            <person name="Probst A.J."/>
            <person name="Thomas B.C."/>
            <person name="Singh A."/>
            <person name="Wilkins M.J."/>
            <person name="Karaoz U."/>
            <person name="Brodie E.L."/>
            <person name="Williams K.H."/>
            <person name="Hubbard S.S."/>
            <person name="Banfield J.F."/>
        </authorList>
    </citation>
    <scope>NUCLEOTIDE SEQUENCE [LARGE SCALE GENOMIC DNA]</scope>
</reference>